<evidence type="ECO:0000259" key="1">
    <source>
        <dbReference type="Pfam" id="PF00149"/>
    </source>
</evidence>
<accession>A0A1V2A4Z8</accession>
<protein>
    <recommendedName>
        <fullName evidence="1">Calcineurin-like phosphoesterase domain-containing protein</fullName>
    </recommendedName>
</protein>
<keyword evidence="3" id="KW-1185">Reference proteome</keyword>
<organism evidence="2 3">
    <name type="scientific">Domibacillus epiphyticus</name>
    <dbReference type="NCBI Taxonomy" id="1714355"/>
    <lineage>
        <taxon>Bacteria</taxon>
        <taxon>Bacillati</taxon>
        <taxon>Bacillota</taxon>
        <taxon>Bacilli</taxon>
        <taxon>Bacillales</taxon>
        <taxon>Bacillaceae</taxon>
        <taxon>Domibacillus</taxon>
    </lineage>
</organism>
<dbReference type="SUPFAM" id="SSF56300">
    <property type="entry name" value="Metallo-dependent phosphatases"/>
    <property type="match status" value="1"/>
</dbReference>
<dbReference type="RefSeq" id="WP_076767778.1">
    <property type="nucleotide sequence ID" value="NZ_MSFI01000029.1"/>
</dbReference>
<feature type="domain" description="Calcineurin-like phosphoesterase" evidence="1">
    <location>
        <begin position="47"/>
        <end position="197"/>
    </location>
</feature>
<dbReference type="Gene3D" id="3.60.21.10">
    <property type="match status" value="1"/>
</dbReference>
<dbReference type="GO" id="GO:0008758">
    <property type="term" value="F:UDP-2,3-diacylglucosamine hydrolase activity"/>
    <property type="evidence" value="ECO:0007669"/>
    <property type="project" value="TreeGrafter"/>
</dbReference>
<proteinExistence type="predicted"/>
<dbReference type="GO" id="GO:0009245">
    <property type="term" value="P:lipid A biosynthetic process"/>
    <property type="evidence" value="ECO:0007669"/>
    <property type="project" value="TreeGrafter"/>
</dbReference>
<gene>
    <name evidence="2" type="ORF">BTO28_15120</name>
</gene>
<dbReference type="PANTHER" id="PTHR31302:SF32">
    <property type="entry name" value="PHOSPHOESTERASE"/>
    <property type="match status" value="1"/>
</dbReference>
<dbReference type="InterPro" id="IPR051158">
    <property type="entry name" value="Metallophosphoesterase_sf"/>
</dbReference>
<evidence type="ECO:0000313" key="3">
    <source>
        <dbReference type="Proteomes" id="UP000188613"/>
    </source>
</evidence>
<name>A0A1V2A4Z8_9BACI</name>
<evidence type="ECO:0000313" key="2">
    <source>
        <dbReference type="EMBL" id="OMP65884.1"/>
    </source>
</evidence>
<comment type="caution">
    <text evidence="2">The sequence shown here is derived from an EMBL/GenBank/DDBJ whole genome shotgun (WGS) entry which is preliminary data.</text>
</comment>
<reference evidence="2 3" key="1">
    <citation type="submission" date="2016-12" db="EMBL/GenBank/DDBJ databases">
        <title>Domibacillus sp. SAB 38T whole genome sequencing.</title>
        <authorList>
            <person name="Verma A."/>
            <person name="Ojha A.K."/>
            <person name="Krishnamurthi S."/>
        </authorList>
    </citation>
    <scope>NUCLEOTIDE SEQUENCE [LARGE SCALE GENOMIC DNA]</scope>
    <source>
        <strain evidence="2 3">SAB 38</strain>
    </source>
</reference>
<dbReference type="InterPro" id="IPR029052">
    <property type="entry name" value="Metallo-depent_PP-like"/>
</dbReference>
<dbReference type="AlphaFoldDB" id="A0A1V2A4Z8"/>
<sequence length="252" mass="28137">MLKQLLLAAAPFAAAGLYMWKEAFHNEVKETIIADKRFPEKAPLALFFISDIHRRLVHPSIIKHVQGRAQAVIIGGDLCEGGVRDERIRENIKRLAAVAPVYFVPGNNDYEIEFERLAAIFSEWNVTVLKNGSAALSPDVYILGTDDLGKGKIDKFSLLSDVPSHAYKIIVSHNPGFIRKIQKEDRIAVMLSGHTHGGQIRLGRWGLYEKGRWKHVNGIHMLVSNGYGTTGIPLRLGARAETHFITIRRPEG</sequence>
<dbReference type="InterPro" id="IPR004843">
    <property type="entry name" value="Calcineurin-like_PHP"/>
</dbReference>
<dbReference type="Proteomes" id="UP000188613">
    <property type="component" value="Unassembled WGS sequence"/>
</dbReference>
<dbReference type="OrthoDB" id="9780884at2"/>
<dbReference type="STRING" id="1714355.BTO28_15120"/>
<dbReference type="GO" id="GO:0016020">
    <property type="term" value="C:membrane"/>
    <property type="evidence" value="ECO:0007669"/>
    <property type="project" value="GOC"/>
</dbReference>
<dbReference type="PANTHER" id="PTHR31302">
    <property type="entry name" value="TRANSMEMBRANE PROTEIN WITH METALLOPHOSPHOESTERASE DOMAIN-RELATED"/>
    <property type="match status" value="1"/>
</dbReference>
<dbReference type="Pfam" id="PF00149">
    <property type="entry name" value="Metallophos"/>
    <property type="match status" value="1"/>
</dbReference>
<dbReference type="EMBL" id="MSFI01000029">
    <property type="protein sequence ID" value="OMP65884.1"/>
    <property type="molecule type" value="Genomic_DNA"/>
</dbReference>